<evidence type="ECO:0000313" key="3">
    <source>
        <dbReference type="EMBL" id="NFF88683.1"/>
    </source>
</evidence>
<accession>A0A0C2S718</accession>
<feature type="region of interest" description="Disordered" evidence="1">
    <location>
        <begin position="1"/>
        <end position="30"/>
    </location>
</feature>
<dbReference type="Pfam" id="PF13031">
    <property type="entry name" value="DUF3892"/>
    <property type="match status" value="1"/>
</dbReference>
<dbReference type="EMBL" id="SGKU01000009">
    <property type="protein sequence ID" value="NFA41945.1"/>
    <property type="molecule type" value="Genomic_DNA"/>
</dbReference>
<proteinExistence type="predicted"/>
<name>A0A0C2S718_CLOBO</name>
<evidence type="ECO:0000313" key="5">
    <source>
        <dbReference type="Proteomes" id="UP000472355"/>
    </source>
</evidence>
<reference evidence="6 7" key="2">
    <citation type="submission" date="2019-04" db="EMBL/GenBank/DDBJ databases">
        <title>Genome sequencing of Clostridium botulinum Groups I-IV and Clostridium butyricum.</title>
        <authorList>
            <person name="Brunt J."/>
            <person name="Van Vliet A.H.M."/>
            <person name="Stringer S.C."/>
            <person name="Carter A.T."/>
            <person name="Peck M.W."/>
        </authorList>
    </citation>
    <scope>NUCLEOTIDE SEQUENCE [LARGE SCALE GENOMIC DNA]</scope>
    <source>
        <strain evidence="3 7">1605</strain>
        <strain evidence="4 6">CB-K-33E</strain>
    </source>
</reference>
<gene>
    <name evidence="2" type="ORF">EXM65_04960</name>
    <name evidence="3" type="ORF">FC774_12525</name>
    <name evidence="4" type="ORF">FDB51_01630</name>
</gene>
<dbReference type="InterPro" id="IPR024997">
    <property type="entry name" value="DUF3892"/>
</dbReference>
<feature type="region of interest" description="Disordered" evidence="1">
    <location>
        <begin position="78"/>
        <end position="99"/>
    </location>
</feature>
<sequence length="99" mass="10526">MNNNKEMLDGVSTNSTKEVTTPSSNSQSISAVIKNSGEITGYELSNGQRISKEEGVKMAKDGSIAGVSVSVSRKGEEYLRSLPDQNESNNLSSLPTISD</sequence>
<dbReference type="Proteomes" id="UP000473681">
    <property type="component" value="Unassembled WGS sequence"/>
</dbReference>
<evidence type="ECO:0000313" key="2">
    <source>
        <dbReference type="EMBL" id="NFA41945.1"/>
    </source>
</evidence>
<comment type="caution">
    <text evidence="2">The sequence shown here is derived from an EMBL/GenBank/DDBJ whole genome shotgun (WGS) entry which is preliminary data.</text>
</comment>
<dbReference type="OrthoDB" id="2054315at2"/>
<dbReference type="RefSeq" id="WP_012449682.1">
    <property type="nucleotide sequence ID" value="NZ_CP010520.1"/>
</dbReference>
<dbReference type="EMBL" id="SWVK01000002">
    <property type="protein sequence ID" value="NFN33847.1"/>
    <property type="molecule type" value="Genomic_DNA"/>
</dbReference>
<dbReference type="AlphaFoldDB" id="A0A0C2S718"/>
<protein>
    <submittedName>
        <fullName evidence="2">DUF3892 domain-containing protein</fullName>
    </submittedName>
</protein>
<evidence type="ECO:0000313" key="6">
    <source>
        <dbReference type="Proteomes" id="UP000473681"/>
    </source>
</evidence>
<reference evidence="2 5" key="1">
    <citation type="submission" date="2019-02" db="EMBL/GenBank/DDBJ databases">
        <title>Genome sequencing of Clostridium botulinum clinical isolates.</title>
        <authorList>
            <person name="Brunt J."/>
            <person name="Van Vliet A.H.M."/>
            <person name="Stringer S.C."/>
            <person name="Grant K.A."/>
            <person name="Carter A.C."/>
            <person name="Peck M.W."/>
        </authorList>
    </citation>
    <scope>NUCLEOTIDE SEQUENCE [LARGE SCALE GENOMIC DNA]</scope>
    <source>
        <strain evidence="2 5">H113700579</strain>
    </source>
</reference>
<dbReference type="Proteomes" id="UP000476820">
    <property type="component" value="Unassembled WGS sequence"/>
</dbReference>
<organism evidence="2 5">
    <name type="scientific">Clostridium botulinum</name>
    <dbReference type="NCBI Taxonomy" id="1491"/>
    <lineage>
        <taxon>Bacteria</taxon>
        <taxon>Bacillati</taxon>
        <taxon>Bacillota</taxon>
        <taxon>Clostridia</taxon>
        <taxon>Eubacteriales</taxon>
        <taxon>Clostridiaceae</taxon>
        <taxon>Clostridium</taxon>
    </lineage>
</organism>
<feature type="compositionally biased region" description="Polar residues" evidence="1">
    <location>
        <begin position="83"/>
        <end position="99"/>
    </location>
</feature>
<dbReference type="EMBL" id="SWOV01000036">
    <property type="protein sequence ID" value="NFF88683.1"/>
    <property type="molecule type" value="Genomic_DNA"/>
</dbReference>
<evidence type="ECO:0000313" key="4">
    <source>
        <dbReference type="EMBL" id="NFN33847.1"/>
    </source>
</evidence>
<evidence type="ECO:0000256" key="1">
    <source>
        <dbReference type="SAM" id="MobiDB-lite"/>
    </source>
</evidence>
<dbReference type="Proteomes" id="UP000472355">
    <property type="component" value="Unassembled WGS sequence"/>
</dbReference>
<evidence type="ECO:0000313" key="7">
    <source>
        <dbReference type="Proteomes" id="UP000476820"/>
    </source>
</evidence>